<dbReference type="Ensembl" id="ENSSFOT00015078538.1">
    <property type="protein sequence ID" value="ENSSFOP00015051157.1"/>
    <property type="gene ID" value="ENSSFOG00015030079.1"/>
</dbReference>
<dbReference type="GeneTree" id="ENSGT00940000164461"/>
<accession>A0A8C9THX9</accession>
<reference evidence="3" key="2">
    <citation type="submission" date="2025-08" db="UniProtKB">
        <authorList>
            <consortium name="Ensembl"/>
        </authorList>
    </citation>
    <scope>IDENTIFICATION</scope>
</reference>
<evidence type="ECO:0000313" key="4">
    <source>
        <dbReference type="Proteomes" id="UP000694397"/>
    </source>
</evidence>
<reference evidence="3 4" key="1">
    <citation type="submission" date="2019-04" db="EMBL/GenBank/DDBJ databases">
        <authorList>
            <consortium name="Wellcome Sanger Institute Data Sharing"/>
        </authorList>
    </citation>
    <scope>NUCLEOTIDE SEQUENCE [LARGE SCALE GENOMIC DNA]</scope>
</reference>
<dbReference type="PANTHER" id="PTHR47595:SF1">
    <property type="entry name" value="MYB_SANT-LIKE DNA-BINDING DOMAIN-CONTAINING PROTEIN"/>
    <property type="match status" value="1"/>
</dbReference>
<proteinExistence type="predicted"/>
<feature type="domain" description="Myb/SANT-like DNA-binding" evidence="2">
    <location>
        <begin position="12"/>
        <end position="99"/>
    </location>
</feature>
<feature type="region of interest" description="Disordered" evidence="1">
    <location>
        <begin position="97"/>
        <end position="164"/>
    </location>
</feature>
<feature type="compositionally biased region" description="Basic and acidic residues" evidence="1">
    <location>
        <begin position="153"/>
        <end position="164"/>
    </location>
</feature>
<evidence type="ECO:0000259" key="2">
    <source>
        <dbReference type="Pfam" id="PF13837"/>
    </source>
</evidence>
<keyword evidence="4" id="KW-1185">Reference proteome</keyword>
<dbReference type="PANTHER" id="PTHR47595">
    <property type="entry name" value="HEAT SHOCK 70 KDA PROTEIN 14"/>
    <property type="match status" value="1"/>
</dbReference>
<reference evidence="3" key="3">
    <citation type="submission" date="2025-09" db="UniProtKB">
        <authorList>
            <consortium name="Ensembl"/>
        </authorList>
    </citation>
    <scope>IDENTIFICATION</scope>
</reference>
<dbReference type="Proteomes" id="UP000694397">
    <property type="component" value="Chromosome 9"/>
</dbReference>
<dbReference type="Pfam" id="PF13837">
    <property type="entry name" value="Myb_DNA-bind_4"/>
    <property type="match status" value="1"/>
</dbReference>
<evidence type="ECO:0000313" key="3">
    <source>
        <dbReference type="Ensembl" id="ENSSFOP00015051157.1"/>
    </source>
</evidence>
<evidence type="ECO:0000256" key="1">
    <source>
        <dbReference type="SAM" id="MobiDB-lite"/>
    </source>
</evidence>
<dbReference type="Gene3D" id="1.10.10.60">
    <property type="entry name" value="Homeodomain-like"/>
    <property type="match status" value="1"/>
</dbReference>
<name>A0A8C9THX9_SCLFO</name>
<protein>
    <recommendedName>
        <fullName evidence="2">Myb/SANT-like DNA-binding domain-containing protein</fullName>
    </recommendedName>
</protein>
<dbReference type="AlphaFoldDB" id="A0A8C9THX9"/>
<dbReference type="InterPro" id="IPR044822">
    <property type="entry name" value="Myb_DNA-bind_4"/>
</dbReference>
<dbReference type="OrthoDB" id="8442368at2759"/>
<sequence>MREGAPGEDDGDWKEEEVRALLAVWSEKDVQYCMRGAGRNKAIFIYMSNRLHRLGISRDWRQVLAKCASLKSQYHSVKFAHSTGNPSTPMKYFQDLDSIMACESGGGPQDDDEDDDDEGEGQEEELDEERGGGPFVCWAPDGPQEGDGSSAGEPRREGNQAKGR</sequence>
<feature type="compositionally biased region" description="Acidic residues" evidence="1">
    <location>
        <begin position="109"/>
        <end position="128"/>
    </location>
</feature>
<organism evidence="3 4">
    <name type="scientific">Scleropages formosus</name>
    <name type="common">Asian bonytongue</name>
    <name type="synonym">Osteoglossum formosum</name>
    <dbReference type="NCBI Taxonomy" id="113540"/>
    <lineage>
        <taxon>Eukaryota</taxon>
        <taxon>Metazoa</taxon>
        <taxon>Chordata</taxon>
        <taxon>Craniata</taxon>
        <taxon>Vertebrata</taxon>
        <taxon>Euteleostomi</taxon>
        <taxon>Actinopterygii</taxon>
        <taxon>Neopterygii</taxon>
        <taxon>Teleostei</taxon>
        <taxon>Osteoglossocephala</taxon>
        <taxon>Osteoglossomorpha</taxon>
        <taxon>Osteoglossiformes</taxon>
        <taxon>Osteoglossidae</taxon>
        <taxon>Scleropages</taxon>
    </lineage>
</organism>